<sequence>MTFTFTALLCLGLALGLGTPVLAGSLHKPVLRVQPDSVVPEKTAVTFLCEGTNRAIQYFLYTDGDTHLTQRKATLNAKNKAEFVISKVSQNDAGRYQCCSQISEGRAECSDSLVLAVTGMYSDNPFLTALPSPVVTSGGNMTLQCVSGNGYDKFVLTKEDEKFSSSLDSQYIYKKGNHQATFSVGSVTPVHSGTFRCYGYLKDTPQLWSVPSDALKIHISGLSKKPSLQTQQGHILDPGKSLTLQCCSDINYDRFALYKVGGTDFTQHHGQRTQAGLSVANFTLGSVSRTTGGQYRCYGAHNLSSEWSASSDPLEIMITVPSVEGMVSMPRLPHLSPPVPSVLSHLACESLERYLKALIGVSVAFLLFLFILIFLLLRRKHQGKFRKDGESAQKETELQLPAGAIEPVIRHRGRQKRSNPAAATQEESLYASVVDMKPQDGVEVHSSRPPEEDTQGETYAQVKDPSLRRADASAVSREDPETKDEQAEEDRETHTQAAESEEPQDVVYAQLCSRSLRQGTPAPPPSQAGEATEEPSVYAALAVARPGPVPNNKEQ</sequence>
<dbReference type="GO" id="GO:0032396">
    <property type="term" value="F:inhibitory MHC class I receptor activity"/>
    <property type="evidence" value="ECO:0007669"/>
    <property type="project" value="TreeGrafter"/>
</dbReference>
<proteinExistence type="predicted"/>
<dbReference type="PANTHER" id="PTHR11738:SF179">
    <property type="entry name" value="LEUKOCYTE IMMUNOGLOBULIN-LIKE RECEPTOR SUBFAMILY A MEMBER 5"/>
    <property type="match status" value="1"/>
</dbReference>
<evidence type="ECO:0000256" key="10">
    <source>
        <dbReference type="ARBA" id="ARBA00023319"/>
    </source>
</evidence>
<dbReference type="SMART" id="SM00409">
    <property type="entry name" value="IG"/>
    <property type="match status" value="3"/>
</dbReference>
<evidence type="ECO:0000313" key="15">
    <source>
        <dbReference type="EMBL" id="CAH7409827.1"/>
    </source>
</evidence>
<dbReference type="AlphaFoldDB" id="A0AAV0AAY1"/>
<feature type="compositionally biased region" description="Basic and acidic residues" evidence="11">
    <location>
        <begin position="465"/>
        <end position="485"/>
    </location>
</feature>
<keyword evidence="2" id="KW-1003">Cell membrane</keyword>
<dbReference type="GO" id="GO:0019221">
    <property type="term" value="P:cytokine-mediated signaling pathway"/>
    <property type="evidence" value="ECO:0007669"/>
    <property type="project" value="TreeGrafter"/>
</dbReference>
<feature type="region of interest" description="Disordered" evidence="11">
    <location>
        <begin position="385"/>
        <end position="428"/>
    </location>
</feature>
<keyword evidence="5" id="KW-0677">Repeat</keyword>
<keyword evidence="8" id="KW-1015">Disulfide bond</keyword>
<dbReference type="InterPro" id="IPR007110">
    <property type="entry name" value="Ig-like_dom"/>
</dbReference>
<evidence type="ECO:0000256" key="5">
    <source>
        <dbReference type="ARBA" id="ARBA00022737"/>
    </source>
</evidence>
<keyword evidence="3 12" id="KW-0812">Transmembrane</keyword>
<dbReference type="FunFam" id="2.60.40.10:FF:000049">
    <property type="entry name" value="Leukocyte immunoglobulin-like receptor subfamily B member 1"/>
    <property type="match status" value="3"/>
</dbReference>
<keyword evidence="6 12" id="KW-1133">Transmembrane helix</keyword>
<dbReference type="InterPro" id="IPR036179">
    <property type="entry name" value="Ig-like_dom_sf"/>
</dbReference>
<dbReference type="EMBL" id="CALSGD010001620">
    <property type="protein sequence ID" value="CAH7409827.1"/>
    <property type="molecule type" value="Genomic_DNA"/>
</dbReference>
<dbReference type="GO" id="GO:0002764">
    <property type="term" value="P:immune response-regulating signaling pathway"/>
    <property type="evidence" value="ECO:0007669"/>
    <property type="project" value="TreeGrafter"/>
</dbReference>
<name>A0AAV0AAY1_PHORO</name>
<gene>
    <name evidence="15" type="primary">Lilrb2</name>
    <name evidence="15" type="ORF">PHOROB_LOCUS16759</name>
</gene>
<dbReference type="Pfam" id="PF13895">
    <property type="entry name" value="Ig_2"/>
    <property type="match status" value="1"/>
</dbReference>
<keyword evidence="9" id="KW-0325">Glycoprotein</keyword>
<evidence type="ECO:0000256" key="3">
    <source>
        <dbReference type="ARBA" id="ARBA00022692"/>
    </source>
</evidence>
<dbReference type="SUPFAM" id="SSF48726">
    <property type="entry name" value="Immunoglobulin"/>
    <property type="match status" value="3"/>
</dbReference>
<feature type="chain" id="PRO_5043549822" evidence="13">
    <location>
        <begin position="24"/>
        <end position="555"/>
    </location>
</feature>
<evidence type="ECO:0000313" key="16">
    <source>
        <dbReference type="Proteomes" id="UP001152836"/>
    </source>
</evidence>
<keyword evidence="16" id="KW-1185">Reference proteome</keyword>
<dbReference type="SMART" id="SM00408">
    <property type="entry name" value="IGc2"/>
    <property type="match status" value="3"/>
</dbReference>
<evidence type="ECO:0000256" key="9">
    <source>
        <dbReference type="ARBA" id="ARBA00023180"/>
    </source>
</evidence>
<feature type="compositionally biased region" description="Basic and acidic residues" evidence="11">
    <location>
        <begin position="441"/>
        <end position="451"/>
    </location>
</feature>
<keyword evidence="10" id="KW-0393">Immunoglobulin domain</keyword>
<dbReference type="Gene3D" id="2.60.40.10">
    <property type="entry name" value="Immunoglobulins"/>
    <property type="match status" value="3"/>
</dbReference>
<comment type="caution">
    <text evidence="15">The sequence shown here is derived from an EMBL/GenBank/DDBJ whole genome shotgun (WGS) entry which is preliminary data.</text>
</comment>
<evidence type="ECO:0000256" key="8">
    <source>
        <dbReference type="ARBA" id="ARBA00023157"/>
    </source>
</evidence>
<evidence type="ECO:0000256" key="7">
    <source>
        <dbReference type="ARBA" id="ARBA00023136"/>
    </source>
</evidence>
<accession>A0AAV0AAY1</accession>
<feature type="transmembrane region" description="Helical" evidence="12">
    <location>
        <begin position="354"/>
        <end position="377"/>
    </location>
</feature>
<keyword evidence="4 13" id="KW-0732">Signal</keyword>
<feature type="compositionally biased region" description="Basic and acidic residues" evidence="11">
    <location>
        <begin position="385"/>
        <end position="397"/>
    </location>
</feature>
<evidence type="ECO:0000256" key="6">
    <source>
        <dbReference type="ARBA" id="ARBA00022989"/>
    </source>
</evidence>
<feature type="signal peptide" evidence="13">
    <location>
        <begin position="1"/>
        <end position="23"/>
    </location>
</feature>
<evidence type="ECO:0000256" key="13">
    <source>
        <dbReference type="SAM" id="SignalP"/>
    </source>
</evidence>
<protein>
    <submittedName>
        <fullName evidence="15">Lilrb2 protein</fullName>
    </submittedName>
</protein>
<dbReference type="GO" id="GO:0005886">
    <property type="term" value="C:plasma membrane"/>
    <property type="evidence" value="ECO:0007669"/>
    <property type="project" value="UniProtKB-SubCell"/>
</dbReference>
<evidence type="ECO:0000256" key="2">
    <source>
        <dbReference type="ARBA" id="ARBA00022475"/>
    </source>
</evidence>
<dbReference type="InterPro" id="IPR013783">
    <property type="entry name" value="Ig-like_fold"/>
</dbReference>
<dbReference type="PANTHER" id="PTHR11738">
    <property type="entry name" value="MHC CLASS I NK CELL RECEPTOR"/>
    <property type="match status" value="1"/>
</dbReference>
<comment type="subcellular location">
    <subcellularLocation>
        <location evidence="1">Cell membrane</location>
        <topology evidence="1">Single-pass membrane protein</topology>
    </subcellularLocation>
</comment>
<feature type="region of interest" description="Disordered" evidence="11">
    <location>
        <begin position="441"/>
        <end position="555"/>
    </location>
</feature>
<keyword evidence="7 12" id="KW-0472">Membrane</keyword>
<organism evidence="15 16">
    <name type="scientific">Phodopus roborovskii</name>
    <name type="common">Roborovski's desert hamster</name>
    <name type="synonym">Cricetulus roborovskii</name>
    <dbReference type="NCBI Taxonomy" id="109678"/>
    <lineage>
        <taxon>Eukaryota</taxon>
        <taxon>Metazoa</taxon>
        <taxon>Chordata</taxon>
        <taxon>Craniata</taxon>
        <taxon>Vertebrata</taxon>
        <taxon>Euteleostomi</taxon>
        <taxon>Mammalia</taxon>
        <taxon>Eutheria</taxon>
        <taxon>Euarchontoglires</taxon>
        <taxon>Glires</taxon>
        <taxon>Rodentia</taxon>
        <taxon>Myomorpha</taxon>
        <taxon>Muroidea</taxon>
        <taxon>Cricetidae</taxon>
        <taxon>Cricetinae</taxon>
        <taxon>Phodopus</taxon>
    </lineage>
</organism>
<evidence type="ECO:0000256" key="1">
    <source>
        <dbReference type="ARBA" id="ARBA00004162"/>
    </source>
</evidence>
<evidence type="ECO:0000256" key="4">
    <source>
        <dbReference type="ARBA" id="ARBA00022729"/>
    </source>
</evidence>
<reference evidence="15" key="1">
    <citation type="submission" date="2022-06" db="EMBL/GenBank/DDBJ databases">
        <authorList>
            <person name="Andreotti S."/>
            <person name="Wyler E."/>
        </authorList>
    </citation>
    <scope>NUCLEOTIDE SEQUENCE</scope>
</reference>
<dbReference type="InterPro" id="IPR003598">
    <property type="entry name" value="Ig_sub2"/>
</dbReference>
<dbReference type="InterPro" id="IPR050412">
    <property type="entry name" value="Ig-like_Receptors_ImmuneReg"/>
</dbReference>
<dbReference type="PROSITE" id="PS50835">
    <property type="entry name" value="IG_LIKE"/>
    <property type="match status" value="1"/>
</dbReference>
<dbReference type="Proteomes" id="UP001152836">
    <property type="component" value="Unassembled WGS sequence"/>
</dbReference>
<evidence type="ECO:0000256" key="12">
    <source>
        <dbReference type="SAM" id="Phobius"/>
    </source>
</evidence>
<dbReference type="InterPro" id="IPR003599">
    <property type="entry name" value="Ig_sub"/>
</dbReference>
<evidence type="ECO:0000256" key="11">
    <source>
        <dbReference type="SAM" id="MobiDB-lite"/>
    </source>
</evidence>
<evidence type="ECO:0000259" key="14">
    <source>
        <dbReference type="PROSITE" id="PS50835"/>
    </source>
</evidence>
<feature type="domain" description="Ig-like" evidence="14">
    <location>
        <begin position="29"/>
        <end position="114"/>
    </location>
</feature>